<dbReference type="Proteomes" id="UP001175226">
    <property type="component" value="Unassembled WGS sequence"/>
</dbReference>
<dbReference type="GO" id="GO:0005829">
    <property type="term" value="C:cytosol"/>
    <property type="evidence" value="ECO:0007669"/>
    <property type="project" value="TreeGrafter"/>
</dbReference>
<dbReference type="SUPFAM" id="SSF54909">
    <property type="entry name" value="Dimeric alpha+beta barrel"/>
    <property type="match status" value="1"/>
</dbReference>
<comment type="cofactor">
    <cofactor evidence="1">
        <name>heme b</name>
        <dbReference type="ChEBI" id="CHEBI:60344"/>
    </cofactor>
</comment>
<evidence type="ECO:0000256" key="3">
    <source>
        <dbReference type="ARBA" id="ARBA00022617"/>
    </source>
</evidence>
<dbReference type="Pfam" id="PF21105">
    <property type="entry name" value="DyP_N"/>
    <property type="match status" value="1"/>
</dbReference>
<dbReference type="PANTHER" id="PTHR30521">
    <property type="entry name" value="DEFERROCHELATASE/PEROXIDASE"/>
    <property type="match status" value="1"/>
</dbReference>
<evidence type="ECO:0000256" key="7">
    <source>
        <dbReference type="ARBA" id="ARBA00025737"/>
    </source>
</evidence>
<comment type="similarity">
    <text evidence="7">Belongs to the DyP-type peroxidase family.</text>
</comment>
<keyword evidence="6" id="KW-0408">Iron</keyword>
<gene>
    <name evidence="10" type="ORF">EV421DRAFT_1716721</name>
</gene>
<name>A0AA39MHS7_9AGAR</name>
<dbReference type="GO" id="GO:0004601">
    <property type="term" value="F:peroxidase activity"/>
    <property type="evidence" value="ECO:0007669"/>
    <property type="project" value="UniProtKB-KW"/>
</dbReference>
<evidence type="ECO:0000256" key="5">
    <source>
        <dbReference type="ARBA" id="ARBA00023002"/>
    </source>
</evidence>
<evidence type="ECO:0000313" key="10">
    <source>
        <dbReference type="EMBL" id="KAK0435361.1"/>
    </source>
</evidence>
<dbReference type="InterPro" id="IPR011008">
    <property type="entry name" value="Dimeric_a/b-barrel"/>
</dbReference>
<evidence type="ECO:0000256" key="6">
    <source>
        <dbReference type="ARBA" id="ARBA00023004"/>
    </source>
</evidence>
<dbReference type="InterPro" id="IPR006314">
    <property type="entry name" value="Dyp_peroxidase"/>
</dbReference>
<evidence type="ECO:0000313" key="11">
    <source>
        <dbReference type="Proteomes" id="UP001175226"/>
    </source>
</evidence>
<accession>A0AA39MHS7</accession>
<dbReference type="GO" id="GO:0046872">
    <property type="term" value="F:metal ion binding"/>
    <property type="evidence" value="ECO:0007669"/>
    <property type="project" value="UniProtKB-KW"/>
</dbReference>
<comment type="caution">
    <text evidence="10">The sequence shown here is derived from an EMBL/GenBank/DDBJ whole genome shotgun (WGS) entry which is preliminary data.</text>
</comment>
<evidence type="ECO:0000256" key="4">
    <source>
        <dbReference type="ARBA" id="ARBA00022723"/>
    </source>
</evidence>
<protein>
    <submittedName>
        <fullName evidence="10">Peroxidase TAP</fullName>
    </submittedName>
</protein>
<dbReference type="PANTHER" id="PTHR30521:SF4">
    <property type="entry name" value="DEFERROCHELATASE"/>
    <property type="match status" value="1"/>
</dbReference>
<feature type="region of interest" description="Disordered" evidence="8">
    <location>
        <begin position="331"/>
        <end position="355"/>
    </location>
</feature>
<keyword evidence="2 10" id="KW-0575">Peroxidase</keyword>
<organism evidence="10 11">
    <name type="scientific">Armillaria borealis</name>
    <dbReference type="NCBI Taxonomy" id="47425"/>
    <lineage>
        <taxon>Eukaryota</taxon>
        <taxon>Fungi</taxon>
        <taxon>Dikarya</taxon>
        <taxon>Basidiomycota</taxon>
        <taxon>Agaricomycotina</taxon>
        <taxon>Agaricomycetes</taxon>
        <taxon>Agaricomycetidae</taxon>
        <taxon>Agaricales</taxon>
        <taxon>Marasmiineae</taxon>
        <taxon>Physalacriaceae</taxon>
        <taxon>Armillaria</taxon>
    </lineage>
</organism>
<feature type="domain" description="DyP dimeric alpha+beta barrel" evidence="9">
    <location>
        <begin position="48"/>
        <end position="218"/>
    </location>
</feature>
<keyword evidence="5" id="KW-0560">Oxidoreductase</keyword>
<proteinExistence type="inferred from homology"/>
<evidence type="ECO:0000256" key="1">
    <source>
        <dbReference type="ARBA" id="ARBA00001970"/>
    </source>
</evidence>
<keyword evidence="4" id="KW-0479">Metal-binding</keyword>
<sequence length="519" mass="56858">MDQRPAYISTTEASVIDILTCHGYSQSVSSCISPPSNLLPHQSLDFNNIQGDVLGGLPKKTQTCLFFRITNVILFKAQLKLFIPLVKTTAQVVADRKAIDDHKKKTPHGEKPALIPMVGVNIAFSRFGIDKLGITDADALDDSAFKSGQLKDAALNLGDKVGADSLPDWEPAFKEKIDAVILIAGDSHLTVSKKLLETRALFGLSIHEVTNVQGDVRPGAVSAHEHFGFLDGISNPSVIGFDKDPPPGPKPVRAGALLAGEDGDSRAATRPGWAKDGSFLVFRYLFQLVPEFDDFLKKHPIIAPGLSPEDGSELRGARMVGRWKSGAPIDITPLKDDPELAADPQRNNDFRYQGERDDQSRCPFAAHLRKTLPRADLEDADPPISLENRRILRRGIQFGPEVTQSEKEEAKTQHGRGLLFMCYQSSIVDCFPVHSADCYARVRLFTFILDDPPVLINALRRFDPIIGQAGNAGIRTLSGTDPADPNAELTLTEEFVVPRGGEYFFTPSIKSLKETFGRL</sequence>
<dbReference type="AlphaFoldDB" id="A0AA39MHS7"/>
<dbReference type="PROSITE" id="PS51257">
    <property type="entry name" value="PROKAR_LIPOPROTEIN"/>
    <property type="match status" value="1"/>
</dbReference>
<dbReference type="PROSITE" id="PS51404">
    <property type="entry name" value="DYP_PEROXIDASE"/>
    <property type="match status" value="1"/>
</dbReference>
<reference evidence="10" key="1">
    <citation type="submission" date="2023-06" db="EMBL/GenBank/DDBJ databases">
        <authorList>
            <consortium name="Lawrence Berkeley National Laboratory"/>
            <person name="Ahrendt S."/>
            <person name="Sahu N."/>
            <person name="Indic B."/>
            <person name="Wong-Bajracharya J."/>
            <person name="Merenyi Z."/>
            <person name="Ke H.-M."/>
            <person name="Monk M."/>
            <person name="Kocsube S."/>
            <person name="Drula E."/>
            <person name="Lipzen A."/>
            <person name="Balint B."/>
            <person name="Henrissat B."/>
            <person name="Andreopoulos B."/>
            <person name="Martin F.M."/>
            <person name="Harder C.B."/>
            <person name="Rigling D."/>
            <person name="Ford K.L."/>
            <person name="Foster G.D."/>
            <person name="Pangilinan J."/>
            <person name="Papanicolaou A."/>
            <person name="Barry K."/>
            <person name="LaButti K."/>
            <person name="Viragh M."/>
            <person name="Koriabine M."/>
            <person name="Yan M."/>
            <person name="Riley R."/>
            <person name="Champramary S."/>
            <person name="Plett K.L."/>
            <person name="Tsai I.J."/>
            <person name="Slot J."/>
            <person name="Sipos G."/>
            <person name="Plett J."/>
            <person name="Nagy L.G."/>
            <person name="Grigoriev I.V."/>
        </authorList>
    </citation>
    <scope>NUCLEOTIDE SEQUENCE</scope>
    <source>
        <strain evidence="10">FPL87.14</strain>
    </source>
</reference>
<keyword evidence="3" id="KW-0349">Heme</keyword>
<dbReference type="InterPro" id="IPR049509">
    <property type="entry name" value="DyP_N"/>
</dbReference>
<evidence type="ECO:0000256" key="8">
    <source>
        <dbReference type="SAM" id="MobiDB-lite"/>
    </source>
</evidence>
<evidence type="ECO:0000256" key="2">
    <source>
        <dbReference type="ARBA" id="ARBA00022559"/>
    </source>
</evidence>
<keyword evidence="11" id="KW-1185">Reference proteome</keyword>
<dbReference type="EMBL" id="JAUEPT010000063">
    <property type="protein sequence ID" value="KAK0435361.1"/>
    <property type="molecule type" value="Genomic_DNA"/>
</dbReference>
<dbReference type="GO" id="GO:0020037">
    <property type="term" value="F:heme binding"/>
    <property type="evidence" value="ECO:0007669"/>
    <property type="project" value="InterPro"/>
</dbReference>
<dbReference type="NCBIfam" id="TIGR01413">
    <property type="entry name" value="Dyp_perox_fam"/>
    <property type="match status" value="1"/>
</dbReference>
<feature type="compositionally biased region" description="Basic and acidic residues" evidence="8">
    <location>
        <begin position="346"/>
        <end position="355"/>
    </location>
</feature>
<evidence type="ECO:0000259" key="9">
    <source>
        <dbReference type="Pfam" id="PF21105"/>
    </source>
</evidence>